<dbReference type="AlphaFoldDB" id="A0A0F9WL03"/>
<feature type="transmembrane region" description="Helical" evidence="1">
    <location>
        <begin position="7"/>
        <end position="35"/>
    </location>
</feature>
<proteinExistence type="predicted"/>
<reference evidence="2" key="1">
    <citation type="journal article" date="2015" name="Nature">
        <title>Complex archaea that bridge the gap between prokaryotes and eukaryotes.</title>
        <authorList>
            <person name="Spang A."/>
            <person name="Saw J.H."/>
            <person name="Jorgensen S.L."/>
            <person name="Zaremba-Niedzwiedzka K."/>
            <person name="Martijn J."/>
            <person name="Lind A.E."/>
            <person name="van Eijk R."/>
            <person name="Schleper C."/>
            <person name="Guy L."/>
            <person name="Ettema T.J."/>
        </authorList>
    </citation>
    <scope>NUCLEOTIDE SEQUENCE</scope>
</reference>
<organism evidence="2">
    <name type="scientific">marine sediment metagenome</name>
    <dbReference type="NCBI Taxonomy" id="412755"/>
    <lineage>
        <taxon>unclassified sequences</taxon>
        <taxon>metagenomes</taxon>
        <taxon>ecological metagenomes</taxon>
    </lineage>
</organism>
<keyword evidence="1" id="KW-0812">Transmembrane</keyword>
<feature type="transmembrane region" description="Helical" evidence="1">
    <location>
        <begin position="93"/>
        <end position="116"/>
    </location>
</feature>
<sequence length="208" mass="23462">MKKHWWAFPFIGGILAFLGVLTPIAFFDSYFYIWMWGLVLPRMFDNSFEFIDDKIIFITGISTTIVIVLFSIVLIITSYLYRQGYFDKKKIGNLWIGCGVLILSGTIVSLVSLEFYTYKGNFTYGIWDFLNAGFGAMGPIFGSILAMGMGIIISFSDAGNRNRQQKVIPIANFAPKTTCPFCRKQISLYASFCSKCGKSIENENAELI</sequence>
<protein>
    <recommendedName>
        <fullName evidence="3">Zinc-ribbon domain-containing protein</fullName>
    </recommendedName>
</protein>
<gene>
    <name evidence="2" type="ORF">LCGC14_0266740</name>
</gene>
<feature type="transmembrane region" description="Helical" evidence="1">
    <location>
        <begin position="136"/>
        <end position="156"/>
    </location>
</feature>
<dbReference type="EMBL" id="LAZR01000145">
    <property type="protein sequence ID" value="KKN86711.1"/>
    <property type="molecule type" value="Genomic_DNA"/>
</dbReference>
<keyword evidence="1" id="KW-1133">Transmembrane helix</keyword>
<accession>A0A0F9WL03</accession>
<keyword evidence="1" id="KW-0472">Membrane</keyword>
<evidence type="ECO:0000256" key="1">
    <source>
        <dbReference type="SAM" id="Phobius"/>
    </source>
</evidence>
<name>A0A0F9WL03_9ZZZZ</name>
<feature type="transmembrane region" description="Helical" evidence="1">
    <location>
        <begin position="55"/>
        <end position="81"/>
    </location>
</feature>
<evidence type="ECO:0000313" key="2">
    <source>
        <dbReference type="EMBL" id="KKN86711.1"/>
    </source>
</evidence>
<evidence type="ECO:0008006" key="3">
    <source>
        <dbReference type="Google" id="ProtNLM"/>
    </source>
</evidence>
<comment type="caution">
    <text evidence="2">The sequence shown here is derived from an EMBL/GenBank/DDBJ whole genome shotgun (WGS) entry which is preliminary data.</text>
</comment>